<dbReference type="SMART" id="SM00829">
    <property type="entry name" value="PKS_ER"/>
    <property type="match status" value="1"/>
</dbReference>
<proteinExistence type="predicted"/>
<feature type="domain" description="Enoyl reductase (ER)" evidence="3">
    <location>
        <begin position="10"/>
        <end position="316"/>
    </location>
</feature>
<dbReference type="AlphaFoldDB" id="A0A2S2DEQ0"/>
<dbReference type="Gene3D" id="3.90.180.10">
    <property type="entry name" value="Medium-chain alcohol dehydrogenases, catalytic domain"/>
    <property type="match status" value="1"/>
</dbReference>
<dbReference type="Gene3D" id="3.40.50.720">
    <property type="entry name" value="NAD(P)-binding Rossmann-like Domain"/>
    <property type="match status" value="1"/>
</dbReference>
<protein>
    <submittedName>
        <fullName evidence="4">NADP-dependent oxidoreductase</fullName>
    </submittedName>
</protein>
<evidence type="ECO:0000259" key="3">
    <source>
        <dbReference type="SMART" id="SM00829"/>
    </source>
</evidence>
<dbReference type="GO" id="GO:0070402">
    <property type="term" value="F:NADPH binding"/>
    <property type="evidence" value="ECO:0007669"/>
    <property type="project" value="TreeGrafter"/>
</dbReference>
<name>A0A2S2DEQ0_9BURK</name>
<keyword evidence="2" id="KW-0560">Oxidoreductase</keyword>
<sequence length="318" mass="32948">MKAAVYDAAGGPEVLRYTGVDMPPCGPDQVLVRVGAISIEGGDLLHRANLAPEAPNHIVGFAAAGEIVEVGSAVTDRRVGQRVATGALEGSHAEFRAVRASATWIVPDGVDDAAAAAVPVAFGTAWHCVHERLRLAKGETLQVQGGAGMVGLAAIQIAHRLGARVIATVSGEERSARLRALGLDEAIDHRSQDVVAVVRELTSGHGADAVIDPVGATLAQSFEALREHGRLVFVGNAGGSLAPDLFPAMAKNLTLHGVFFGALWESPEVAATIDAILADVAADKLEVVIDRRFPLAEAAAAHRHAEQGGILGRTVMIP</sequence>
<dbReference type="EMBL" id="CP029343">
    <property type="protein sequence ID" value="AWL03569.1"/>
    <property type="molecule type" value="Genomic_DNA"/>
</dbReference>
<dbReference type="SUPFAM" id="SSF50129">
    <property type="entry name" value="GroES-like"/>
    <property type="match status" value="1"/>
</dbReference>
<keyword evidence="5" id="KW-1185">Reference proteome</keyword>
<dbReference type="GO" id="GO:0016651">
    <property type="term" value="F:oxidoreductase activity, acting on NAD(P)H"/>
    <property type="evidence" value="ECO:0007669"/>
    <property type="project" value="TreeGrafter"/>
</dbReference>
<dbReference type="Pfam" id="PF08240">
    <property type="entry name" value="ADH_N"/>
    <property type="match status" value="1"/>
</dbReference>
<dbReference type="KEGG" id="mtim:DIR46_03305"/>
<dbReference type="OrthoDB" id="9785812at2"/>
<keyword evidence="1" id="KW-0521">NADP</keyword>
<dbReference type="InterPro" id="IPR020843">
    <property type="entry name" value="ER"/>
</dbReference>
<evidence type="ECO:0000256" key="2">
    <source>
        <dbReference type="ARBA" id="ARBA00023002"/>
    </source>
</evidence>
<organism evidence="4 5">
    <name type="scientific">Massilia oculi</name>
    <dbReference type="NCBI Taxonomy" id="945844"/>
    <lineage>
        <taxon>Bacteria</taxon>
        <taxon>Pseudomonadati</taxon>
        <taxon>Pseudomonadota</taxon>
        <taxon>Betaproteobacteria</taxon>
        <taxon>Burkholderiales</taxon>
        <taxon>Oxalobacteraceae</taxon>
        <taxon>Telluria group</taxon>
        <taxon>Massilia</taxon>
    </lineage>
</organism>
<dbReference type="Pfam" id="PF00107">
    <property type="entry name" value="ADH_zinc_N"/>
    <property type="match status" value="1"/>
</dbReference>
<evidence type="ECO:0000256" key="1">
    <source>
        <dbReference type="ARBA" id="ARBA00022857"/>
    </source>
</evidence>
<dbReference type="InterPro" id="IPR013154">
    <property type="entry name" value="ADH-like_N"/>
</dbReference>
<dbReference type="InterPro" id="IPR013149">
    <property type="entry name" value="ADH-like_C"/>
</dbReference>
<dbReference type="InterPro" id="IPR036291">
    <property type="entry name" value="NAD(P)-bd_dom_sf"/>
</dbReference>
<evidence type="ECO:0000313" key="4">
    <source>
        <dbReference type="EMBL" id="AWL03569.1"/>
    </source>
</evidence>
<gene>
    <name evidence="4" type="ORF">DIR46_03305</name>
</gene>
<dbReference type="PANTHER" id="PTHR48106">
    <property type="entry name" value="QUINONE OXIDOREDUCTASE PIG3-RELATED"/>
    <property type="match status" value="1"/>
</dbReference>
<evidence type="ECO:0000313" key="5">
    <source>
        <dbReference type="Proteomes" id="UP000245820"/>
    </source>
</evidence>
<dbReference type="Proteomes" id="UP000245820">
    <property type="component" value="Chromosome"/>
</dbReference>
<accession>A0A2S2DEQ0</accession>
<dbReference type="InterPro" id="IPR011032">
    <property type="entry name" value="GroES-like_sf"/>
</dbReference>
<reference evidence="4 5" key="1">
    <citation type="submission" date="2018-05" db="EMBL/GenBank/DDBJ databases">
        <title>Complete genome sequence of Massilia oculi sp. nov. CCUG 43427T (=DSM 26321T), the type strain of M. oculi, and comparison with genome sequences of other Massilia strains.</title>
        <authorList>
            <person name="Zhu B."/>
        </authorList>
    </citation>
    <scope>NUCLEOTIDE SEQUENCE [LARGE SCALE GENOMIC DNA]</scope>
    <source>
        <strain evidence="4 5">CCUG 43427</strain>
    </source>
</reference>
<dbReference type="SUPFAM" id="SSF51735">
    <property type="entry name" value="NAD(P)-binding Rossmann-fold domains"/>
    <property type="match status" value="1"/>
</dbReference>